<keyword evidence="1" id="KW-1133">Transmembrane helix</keyword>
<dbReference type="Proteomes" id="UP001218188">
    <property type="component" value="Unassembled WGS sequence"/>
</dbReference>
<feature type="transmembrane region" description="Helical" evidence="1">
    <location>
        <begin position="20"/>
        <end position="49"/>
    </location>
</feature>
<feature type="transmembrane region" description="Helical" evidence="1">
    <location>
        <begin position="174"/>
        <end position="193"/>
    </location>
</feature>
<evidence type="ECO:0000313" key="2">
    <source>
        <dbReference type="EMBL" id="KAJ7042832.1"/>
    </source>
</evidence>
<feature type="transmembrane region" description="Helical" evidence="1">
    <location>
        <begin position="248"/>
        <end position="271"/>
    </location>
</feature>
<dbReference type="AlphaFoldDB" id="A0AAD6XAL8"/>
<proteinExistence type="predicted"/>
<evidence type="ECO:0000313" key="3">
    <source>
        <dbReference type="Proteomes" id="UP001218188"/>
    </source>
</evidence>
<accession>A0AAD6XAL8</accession>
<evidence type="ECO:0000256" key="1">
    <source>
        <dbReference type="SAM" id="Phobius"/>
    </source>
</evidence>
<keyword evidence="3" id="KW-1185">Reference proteome</keyword>
<name>A0AAD6XAL8_9AGAR</name>
<dbReference type="EMBL" id="JARJCM010000011">
    <property type="protein sequence ID" value="KAJ7042832.1"/>
    <property type="molecule type" value="Genomic_DNA"/>
</dbReference>
<feature type="transmembrane region" description="Helical" evidence="1">
    <location>
        <begin position="70"/>
        <end position="90"/>
    </location>
</feature>
<gene>
    <name evidence="2" type="ORF">C8F04DRAFT_1207837</name>
</gene>
<comment type="caution">
    <text evidence="2">The sequence shown here is derived from an EMBL/GenBank/DDBJ whole genome shotgun (WGS) entry which is preliminary data.</text>
</comment>
<feature type="transmembrane region" description="Helical" evidence="1">
    <location>
        <begin position="110"/>
        <end position="131"/>
    </location>
</feature>
<sequence length="325" mass="36983">MEPGPKIEFLEDEPISAFLPYASLIFVCASINIICFANILEHFVFPWLYSATWTYLRAESQERRRRSFTYHHVAVVFMSILFVFAIYPMYLFIIGEGSNLSTAAWRGRRLHITTGDLLLVVAQVYCAYYVFELAFRVKFISAISAAHHIGLLIITQTALVLSVNFAGKHSDATIEFYMCIVWGAFDIVAEIPLHTAMIYWRVRRSGDRRRLMHIAYGCYLWQVLMSAGETGLTIYLLKVSWPRWVLAWRVVTPVVFTLWIATQIYGATLLLKMGNEERRALKSKAALVDDGGPGLEPMTMEEALVMAQNGWGLFWHSGSDPDGSK</sequence>
<protein>
    <submittedName>
        <fullName evidence="2">Uncharacterized protein</fullName>
    </submittedName>
</protein>
<keyword evidence="1" id="KW-0472">Membrane</keyword>
<reference evidence="2" key="1">
    <citation type="submission" date="2023-03" db="EMBL/GenBank/DDBJ databases">
        <title>Massive genome expansion in bonnet fungi (Mycena s.s.) driven by repeated elements and novel gene families across ecological guilds.</title>
        <authorList>
            <consortium name="Lawrence Berkeley National Laboratory"/>
            <person name="Harder C.B."/>
            <person name="Miyauchi S."/>
            <person name="Viragh M."/>
            <person name="Kuo A."/>
            <person name="Thoen E."/>
            <person name="Andreopoulos B."/>
            <person name="Lu D."/>
            <person name="Skrede I."/>
            <person name="Drula E."/>
            <person name="Henrissat B."/>
            <person name="Morin E."/>
            <person name="Kohler A."/>
            <person name="Barry K."/>
            <person name="LaButti K."/>
            <person name="Morin E."/>
            <person name="Salamov A."/>
            <person name="Lipzen A."/>
            <person name="Mereny Z."/>
            <person name="Hegedus B."/>
            <person name="Baldrian P."/>
            <person name="Stursova M."/>
            <person name="Weitz H."/>
            <person name="Taylor A."/>
            <person name="Grigoriev I.V."/>
            <person name="Nagy L.G."/>
            <person name="Martin F."/>
            <person name="Kauserud H."/>
        </authorList>
    </citation>
    <scope>NUCLEOTIDE SEQUENCE</scope>
    <source>
        <strain evidence="2">CBHHK200</strain>
    </source>
</reference>
<feature type="transmembrane region" description="Helical" evidence="1">
    <location>
        <begin position="214"/>
        <end position="236"/>
    </location>
</feature>
<organism evidence="2 3">
    <name type="scientific">Mycena alexandri</name>
    <dbReference type="NCBI Taxonomy" id="1745969"/>
    <lineage>
        <taxon>Eukaryota</taxon>
        <taxon>Fungi</taxon>
        <taxon>Dikarya</taxon>
        <taxon>Basidiomycota</taxon>
        <taxon>Agaricomycotina</taxon>
        <taxon>Agaricomycetes</taxon>
        <taxon>Agaricomycetidae</taxon>
        <taxon>Agaricales</taxon>
        <taxon>Marasmiineae</taxon>
        <taxon>Mycenaceae</taxon>
        <taxon>Mycena</taxon>
    </lineage>
</organism>
<feature type="transmembrane region" description="Helical" evidence="1">
    <location>
        <begin position="143"/>
        <end position="162"/>
    </location>
</feature>
<keyword evidence="1" id="KW-0812">Transmembrane</keyword>